<sequence length="558" mass="64487">MFNDYIRLVVGIDFGVKYSTFAYAHVSVPNDITVHNRWLECLECKIPTALKYDESFNLKSWGFSAFERPKRKKENSGIKLVVENFLLHLSNMEHKPHLPEGLHYKQAITDYLREMGNVIKETLHSCWLDIDFFGNVLIIMPIPAEYDDKAKTIIRECMYNALLINQRDSLSLQFITKYDAASVHCIYGTSALREFNISDGSTFMIVDCGGGTVKLITRKILENEKLGEITGRNEGFCGGNFVDDEFIKFLCRKVGPSAIDFVRNNHYVQLQYMIQEFCRRVKFPFTGQREDFRPFDLDLEVVCPAIKQYVKGSEFDEMEEIEWCIELDFEDVKAMFDPVIEKILQLIRTQLNAIRSCEAMILVGDFSQSRYLQTRIKQEFYQRNINIIIPQNPTTTIVEGAVQYGLMLNELDYLNKYRIKTNFPRVFEKTYGIKITRKWNSGDPIECKHPDGMINVFLRIAKQGDEIPTDTGISMIFSSNFISRNSLDLFVTDEYDVKYCDSPGVNLIGTFKINTPSTFKNNAISITLFFDDIKIKVVAQEVDVKTGWKYETALDIIH</sequence>
<dbReference type="Proteomes" id="UP000615446">
    <property type="component" value="Unassembled WGS sequence"/>
</dbReference>
<proteinExistence type="predicted"/>
<evidence type="ECO:0000313" key="3">
    <source>
        <dbReference type="Proteomes" id="UP000247702"/>
    </source>
</evidence>
<reference evidence="2" key="2">
    <citation type="submission" date="2019-10" db="EMBL/GenBank/DDBJ databases">
        <title>Conservation and host-specific expression of non-tandemly repeated heterogenous ribosome RNA gene in arbuscular mycorrhizal fungi.</title>
        <authorList>
            <person name="Maeda T."/>
            <person name="Kobayashi Y."/>
            <person name="Nakagawa T."/>
            <person name="Ezawa T."/>
            <person name="Yamaguchi K."/>
            <person name="Bino T."/>
            <person name="Nishimoto Y."/>
            <person name="Shigenobu S."/>
            <person name="Kawaguchi M."/>
        </authorList>
    </citation>
    <scope>NUCLEOTIDE SEQUENCE</scope>
    <source>
        <strain evidence="2">HR1</strain>
    </source>
</reference>
<protein>
    <recommendedName>
        <fullName evidence="4">Actin-like ATPase domain-containing protein</fullName>
    </recommendedName>
</protein>
<gene>
    <name evidence="2" type="ORF">RCL2_002395000</name>
    <name evidence="1" type="ORF">RclHR1_04200014</name>
</gene>
<dbReference type="AlphaFoldDB" id="A0A2Z6RFN9"/>
<dbReference type="EMBL" id="BEXD01003558">
    <property type="protein sequence ID" value="GBC01496.1"/>
    <property type="molecule type" value="Genomic_DNA"/>
</dbReference>
<name>A0A2Z6RFN9_9GLOM</name>
<comment type="caution">
    <text evidence="1">The sequence shown here is derived from an EMBL/GenBank/DDBJ whole genome shotgun (WGS) entry which is preliminary data.</text>
</comment>
<dbReference type="PANTHER" id="PTHR14187">
    <property type="entry name" value="ALPHA KINASE/ELONGATION FACTOR 2 KINASE"/>
    <property type="match status" value="1"/>
</dbReference>
<evidence type="ECO:0000313" key="1">
    <source>
        <dbReference type="EMBL" id="GBC01496.1"/>
    </source>
</evidence>
<reference evidence="1 3" key="1">
    <citation type="submission" date="2017-11" db="EMBL/GenBank/DDBJ databases">
        <title>The genome of Rhizophagus clarus HR1 reveals common genetic basis of auxotrophy among arbuscular mycorrhizal fungi.</title>
        <authorList>
            <person name="Kobayashi Y."/>
        </authorList>
    </citation>
    <scope>NUCLEOTIDE SEQUENCE [LARGE SCALE GENOMIC DNA]</scope>
    <source>
        <strain evidence="1 3">HR1</strain>
    </source>
</reference>
<dbReference type="SUPFAM" id="SSF53067">
    <property type="entry name" value="Actin-like ATPase domain"/>
    <property type="match status" value="2"/>
</dbReference>
<dbReference type="InterPro" id="IPR043129">
    <property type="entry name" value="ATPase_NBD"/>
</dbReference>
<keyword evidence="3" id="KW-1185">Reference proteome</keyword>
<dbReference type="Gene3D" id="3.90.640.10">
    <property type="entry name" value="Actin, Chain A, domain 4"/>
    <property type="match status" value="1"/>
</dbReference>
<dbReference type="Proteomes" id="UP000247702">
    <property type="component" value="Unassembled WGS sequence"/>
</dbReference>
<dbReference type="PANTHER" id="PTHR14187:SF5">
    <property type="entry name" value="HEAT SHOCK 70 KDA PROTEIN 12A"/>
    <property type="match status" value="1"/>
</dbReference>
<evidence type="ECO:0008006" key="4">
    <source>
        <dbReference type="Google" id="ProtNLM"/>
    </source>
</evidence>
<organism evidence="1 3">
    <name type="scientific">Rhizophagus clarus</name>
    <dbReference type="NCBI Taxonomy" id="94130"/>
    <lineage>
        <taxon>Eukaryota</taxon>
        <taxon>Fungi</taxon>
        <taxon>Fungi incertae sedis</taxon>
        <taxon>Mucoromycota</taxon>
        <taxon>Glomeromycotina</taxon>
        <taxon>Glomeromycetes</taxon>
        <taxon>Glomerales</taxon>
        <taxon>Glomeraceae</taxon>
        <taxon>Rhizophagus</taxon>
    </lineage>
</organism>
<dbReference type="EMBL" id="BLAL01000257">
    <property type="protein sequence ID" value="GES97358.1"/>
    <property type="molecule type" value="Genomic_DNA"/>
</dbReference>
<evidence type="ECO:0000313" key="2">
    <source>
        <dbReference type="EMBL" id="GES97358.1"/>
    </source>
</evidence>
<dbReference type="STRING" id="94130.A0A2Z6RFN9"/>
<dbReference type="OrthoDB" id="2963168at2759"/>
<accession>A0A2Z6RFN9</accession>
<dbReference type="Gene3D" id="3.30.420.40">
    <property type="match status" value="2"/>
</dbReference>